<evidence type="ECO:0000313" key="3">
    <source>
        <dbReference type="Proteomes" id="UP000255265"/>
    </source>
</evidence>
<protein>
    <submittedName>
        <fullName evidence="2">Pimeloyl-ACP methyl ester carboxylesterase</fullName>
    </submittedName>
</protein>
<dbReference type="SUPFAM" id="SSF53474">
    <property type="entry name" value="alpha/beta-Hydrolases"/>
    <property type="match status" value="1"/>
</dbReference>
<name>A0A370F2X2_9BURK</name>
<gene>
    <name evidence="2" type="ORF">DFR41_11854</name>
</gene>
<dbReference type="Proteomes" id="UP000255265">
    <property type="component" value="Unassembled WGS sequence"/>
</dbReference>
<dbReference type="Pfam" id="PF12697">
    <property type="entry name" value="Abhydrolase_6"/>
    <property type="match status" value="1"/>
</dbReference>
<feature type="domain" description="AB hydrolase-1" evidence="1">
    <location>
        <begin position="9"/>
        <end position="229"/>
    </location>
</feature>
<dbReference type="PANTHER" id="PTHR43689">
    <property type="entry name" value="HYDROLASE"/>
    <property type="match status" value="1"/>
</dbReference>
<evidence type="ECO:0000313" key="2">
    <source>
        <dbReference type="EMBL" id="RDI17026.1"/>
    </source>
</evidence>
<keyword evidence="3" id="KW-1185">Reference proteome</keyword>
<proteinExistence type="predicted"/>
<comment type="caution">
    <text evidence="2">The sequence shown here is derived from an EMBL/GenBank/DDBJ whole genome shotgun (WGS) entry which is preliminary data.</text>
</comment>
<dbReference type="Gene3D" id="3.40.50.1820">
    <property type="entry name" value="alpha/beta hydrolase"/>
    <property type="match status" value="1"/>
</dbReference>
<dbReference type="EMBL" id="QQAV01000018">
    <property type="protein sequence ID" value="RDI17026.1"/>
    <property type="molecule type" value="Genomic_DNA"/>
</dbReference>
<evidence type="ECO:0000259" key="1">
    <source>
        <dbReference type="Pfam" id="PF12697"/>
    </source>
</evidence>
<dbReference type="InterPro" id="IPR029058">
    <property type="entry name" value="AB_hydrolase_fold"/>
</dbReference>
<dbReference type="PRINTS" id="PR00111">
    <property type="entry name" value="ABHYDROLASE"/>
</dbReference>
<dbReference type="InterPro" id="IPR000073">
    <property type="entry name" value="AB_hydrolase_1"/>
</dbReference>
<reference evidence="2 3" key="1">
    <citation type="submission" date="2018-07" db="EMBL/GenBank/DDBJ databases">
        <title>Genomic Encyclopedia of Type Strains, Phase IV (KMG-IV): sequencing the most valuable type-strain genomes for metagenomic binning, comparative biology and taxonomic classification.</title>
        <authorList>
            <person name="Goeker M."/>
        </authorList>
    </citation>
    <scope>NUCLEOTIDE SEQUENCE [LARGE SCALE GENOMIC DNA]</scope>
    <source>
        <strain evidence="2 3">DSM 21352</strain>
    </source>
</reference>
<organism evidence="2 3">
    <name type="scientific">Pseudacidovorax intermedius</name>
    <dbReference type="NCBI Taxonomy" id="433924"/>
    <lineage>
        <taxon>Bacteria</taxon>
        <taxon>Pseudomonadati</taxon>
        <taxon>Pseudomonadota</taxon>
        <taxon>Betaproteobacteria</taxon>
        <taxon>Burkholderiales</taxon>
        <taxon>Comamonadaceae</taxon>
        <taxon>Pseudacidovorax</taxon>
    </lineage>
</organism>
<dbReference type="OrthoDB" id="2086224at2"/>
<dbReference type="PANTHER" id="PTHR43689:SF8">
    <property type="entry name" value="ALPHA_BETA-HYDROLASES SUPERFAMILY PROTEIN"/>
    <property type="match status" value="1"/>
</dbReference>
<sequence>MPADTPARLVFLPGLACDERLWAAQLPAMPNALRPRVADVSRRHGSIEAMARALLDEEEGPLLLAGASMGGMVAMEAARQAPERVAGLALLGTSPLPETPEMYALRSAAIEEFAAGRAEAVIRTNVAFAFHPTNATDPALVQRYLAMVLDAGAEQLIRQNRAVMARPDARLHLGDLRCPVLLICGEADRLTPPDCTHAMAALIPQAEVVWLPEAGHMLTMEAPEAVNAALLRWLAPFLR</sequence>
<accession>A0A370F2X2</accession>
<dbReference type="RefSeq" id="WP_114804938.1">
    <property type="nucleotide sequence ID" value="NZ_QQAV01000018.1"/>
</dbReference>
<dbReference type="AlphaFoldDB" id="A0A370F2X2"/>
<dbReference type="STRING" id="433924.NS331_01865"/>